<name>A0A848CDY4_9BACT</name>
<proteinExistence type="predicted"/>
<evidence type="ECO:0000313" key="2">
    <source>
        <dbReference type="Proteomes" id="UP000522333"/>
    </source>
</evidence>
<accession>A0A848CDY4</accession>
<reference evidence="1 2" key="1">
    <citation type="submission" date="2020-04" db="EMBL/GenBank/DDBJ databases">
        <authorList>
            <person name="Hitch T.C.A."/>
            <person name="Wylensek D."/>
            <person name="Clavel T."/>
        </authorList>
    </citation>
    <scope>NUCLEOTIDE SEQUENCE [LARGE SCALE GENOMIC DNA]</scope>
    <source>
        <strain evidence="1 2">PG-251-APC-1</strain>
    </source>
</reference>
<dbReference type="EMBL" id="JABAFY010000042">
    <property type="protein sequence ID" value="NME52805.1"/>
    <property type="molecule type" value="Genomic_DNA"/>
</dbReference>
<evidence type="ECO:0000313" key="1">
    <source>
        <dbReference type="EMBL" id="NME52805.1"/>
    </source>
</evidence>
<protein>
    <submittedName>
        <fullName evidence="1">Uncharacterized protein</fullName>
    </submittedName>
</protein>
<dbReference type="RefSeq" id="WP_168936119.1">
    <property type="nucleotide sequence ID" value="NZ_JABAFY010000042.1"/>
</dbReference>
<dbReference type="AlphaFoldDB" id="A0A848CDY4"/>
<sequence>MLELQNDDIYELVIDNSYFIFIGNDSFNEEIGYLRELSLQQPFSIITDSDDQYSKFGEVLLSADTKSNKDAFINDAIERISKVDNVFIFSDMSTDEVAKETANICELSKDKQTILIIKPNAILDKNNTTNISEHANITILSQVRDKSFNIFKVTYLAISHILNSLRDTEEEHIFGILSYGSAKGYLSGIKSCVQAIERLEPSYREKLQELSLMLSVGDDVSFKEVENAFKFPANMLECNGSIIIDAEKNPQSASLDVLALAFVG</sequence>
<gene>
    <name evidence="1" type="ORF">HF854_09835</name>
</gene>
<comment type="caution">
    <text evidence="1">The sequence shown here is derived from an EMBL/GenBank/DDBJ whole genome shotgun (WGS) entry which is preliminary data.</text>
</comment>
<dbReference type="Proteomes" id="UP000522333">
    <property type="component" value="Unassembled WGS sequence"/>
</dbReference>
<organism evidence="1 2">
    <name type="scientific">Desulfovibrio piger</name>
    <dbReference type="NCBI Taxonomy" id="901"/>
    <lineage>
        <taxon>Bacteria</taxon>
        <taxon>Pseudomonadati</taxon>
        <taxon>Thermodesulfobacteriota</taxon>
        <taxon>Desulfovibrionia</taxon>
        <taxon>Desulfovibrionales</taxon>
        <taxon>Desulfovibrionaceae</taxon>
        <taxon>Desulfovibrio</taxon>
    </lineage>
</organism>